<comment type="caution">
    <text evidence="1">The sequence shown here is derived from an EMBL/GenBank/DDBJ whole genome shotgun (WGS) entry which is preliminary data.</text>
</comment>
<accession>A0A392PXP7</accession>
<dbReference type="AlphaFoldDB" id="A0A392PXP7"/>
<organism evidence="1 2">
    <name type="scientific">Trifolium medium</name>
    <dbReference type="NCBI Taxonomy" id="97028"/>
    <lineage>
        <taxon>Eukaryota</taxon>
        <taxon>Viridiplantae</taxon>
        <taxon>Streptophyta</taxon>
        <taxon>Embryophyta</taxon>
        <taxon>Tracheophyta</taxon>
        <taxon>Spermatophyta</taxon>
        <taxon>Magnoliopsida</taxon>
        <taxon>eudicotyledons</taxon>
        <taxon>Gunneridae</taxon>
        <taxon>Pentapetalae</taxon>
        <taxon>rosids</taxon>
        <taxon>fabids</taxon>
        <taxon>Fabales</taxon>
        <taxon>Fabaceae</taxon>
        <taxon>Papilionoideae</taxon>
        <taxon>50 kb inversion clade</taxon>
        <taxon>NPAAA clade</taxon>
        <taxon>Hologalegina</taxon>
        <taxon>IRL clade</taxon>
        <taxon>Trifolieae</taxon>
        <taxon>Trifolium</taxon>
    </lineage>
</organism>
<keyword evidence="2" id="KW-1185">Reference proteome</keyword>
<proteinExistence type="predicted"/>
<evidence type="ECO:0000313" key="2">
    <source>
        <dbReference type="Proteomes" id="UP000265520"/>
    </source>
</evidence>
<evidence type="ECO:0000313" key="1">
    <source>
        <dbReference type="EMBL" id="MCI16289.1"/>
    </source>
</evidence>
<reference evidence="1 2" key="1">
    <citation type="journal article" date="2018" name="Front. Plant Sci.">
        <title>Red Clover (Trifolium pratense) and Zigzag Clover (T. medium) - A Picture of Genomic Similarities and Differences.</title>
        <authorList>
            <person name="Dluhosova J."/>
            <person name="Istvanek J."/>
            <person name="Nedelnik J."/>
            <person name="Repkova J."/>
        </authorList>
    </citation>
    <scope>NUCLEOTIDE SEQUENCE [LARGE SCALE GENOMIC DNA]</scope>
    <source>
        <strain evidence="2">cv. 10/8</strain>
        <tissue evidence="1">Leaf</tissue>
    </source>
</reference>
<name>A0A392PXP7_9FABA</name>
<feature type="non-terminal residue" evidence="1">
    <location>
        <position position="145"/>
    </location>
</feature>
<dbReference type="EMBL" id="LXQA010100160">
    <property type="protein sequence ID" value="MCI16289.1"/>
    <property type="molecule type" value="Genomic_DNA"/>
</dbReference>
<dbReference type="Proteomes" id="UP000265520">
    <property type="component" value="Unassembled WGS sequence"/>
</dbReference>
<protein>
    <recommendedName>
        <fullName evidence="3">Cullin-like protein</fullName>
    </recommendedName>
</protein>
<sequence>MEESSSSQQQNLPLNSQSEASFFAKGKTMDINYNDFELVIEQPVDFEALKVNGFDVEKFFTDQGWSQFFDILNGPVYPILVKDFWPRCEIFDKIEAEREYALKVAEDVRNNKGKTREQLGLRAFKETEIRSCVSGAEITLTQSNI</sequence>
<evidence type="ECO:0008006" key="3">
    <source>
        <dbReference type="Google" id="ProtNLM"/>
    </source>
</evidence>